<gene>
    <name evidence="2" type="ORF">C2L97_03510</name>
</gene>
<sequence length="66" mass="7241">MNTSPHALDATSTCASTHRARMTLAHDAMRMSVDDASMERADRSVHATRRKSHAAHRAEPDASTRP</sequence>
<feature type="region of interest" description="Disordered" evidence="1">
    <location>
        <begin position="35"/>
        <end position="66"/>
    </location>
</feature>
<proteinExistence type="predicted"/>
<accession>A0A809E0H9</accession>
<reference evidence="2" key="1">
    <citation type="submission" date="2018-01" db="EMBL/GenBank/DDBJ databases">
        <title>Complete Genome Sequence of three strains from Ralstonia solanacearum ecotype Moko sequevar IIA-53 from Brazil.</title>
        <authorList>
            <person name="Silva J.R."/>
            <person name="Albuquerque G.M.R."/>
            <person name="Pais A.K.L."/>
            <person name="Silva A.M.F."/>
            <person name="Boiteux M.E.N.F."/>
            <person name="Souza E.B."/>
            <person name="Mariano R.L.R."/>
        </authorList>
    </citation>
    <scope>NUCLEOTIDE SEQUENCE [LARGE SCALE GENOMIC DNA]</scope>
    <source>
        <strain evidence="2">SFC</strain>
    </source>
</reference>
<feature type="compositionally biased region" description="Basic and acidic residues" evidence="1">
    <location>
        <begin position="35"/>
        <end position="45"/>
    </location>
</feature>
<protein>
    <submittedName>
        <fullName evidence="2">Uncharacterized protein</fullName>
    </submittedName>
</protein>
<dbReference type="EMBL" id="CP026092">
    <property type="protein sequence ID" value="AYB55180.1"/>
    <property type="molecule type" value="Genomic_DNA"/>
</dbReference>
<dbReference type="AlphaFoldDB" id="A0A809E0H9"/>
<name>A0A809E0H9_RALSL</name>
<evidence type="ECO:0000313" key="2">
    <source>
        <dbReference type="EMBL" id="AYB55180.1"/>
    </source>
</evidence>
<feature type="compositionally biased region" description="Basic residues" evidence="1">
    <location>
        <begin position="46"/>
        <end position="55"/>
    </location>
</feature>
<feature type="compositionally biased region" description="Basic and acidic residues" evidence="1">
    <location>
        <begin position="56"/>
        <end position="66"/>
    </location>
</feature>
<evidence type="ECO:0000256" key="1">
    <source>
        <dbReference type="SAM" id="MobiDB-lite"/>
    </source>
</evidence>
<organism evidence="2">
    <name type="scientific">Ralstonia solanacearum</name>
    <name type="common">Pseudomonas solanacearum</name>
    <dbReference type="NCBI Taxonomy" id="305"/>
    <lineage>
        <taxon>Bacteria</taxon>
        <taxon>Pseudomonadati</taxon>
        <taxon>Pseudomonadota</taxon>
        <taxon>Betaproteobacteria</taxon>
        <taxon>Burkholderiales</taxon>
        <taxon>Burkholderiaceae</taxon>
        <taxon>Ralstonia</taxon>
        <taxon>Ralstonia solanacearum species complex</taxon>
    </lineage>
</organism>